<feature type="non-terminal residue" evidence="1">
    <location>
        <position position="1"/>
    </location>
</feature>
<name>A0AAV5SMP4_9BILA</name>
<protein>
    <submittedName>
        <fullName evidence="1">Uncharacterized protein</fullName>
    </submittedName>
</protein>
<proteinExistence type="predicted"/>
<dbReference type="EMBL" id="BTSX01000002">
    <property type="protein sequence ID" value="GMS83800.1"/>
    <property type="molecule type" value="Genomic_DNA"/>
</dbReference>
<evidence type="ECO:0000313" key="1">
    <source>
        <dbReference type="EMBL" id="GMS83800.1"/>
    </source>
</evidence>
<comment type="caution">
    <text evidence="1">The sequence shown here is derived from an EMBL/GenBank/DDBJ whole genome shotgun (WGS) entry which is preliminary data.</text>
</comment>
<accession>A0AAV5SMP4</accession>
<feature type="non-terminal residue" evidence="1">
    <location>
        <position position="78"/>
    </location>
</feature>
<dbReference type="AlphaFoldDB" id="A0AAV5SMP4"/>
<keyword evidence="2" id="KW-1185">Reference proteome</keyword>
<sequence length="78" mass="9260">PASSLPYLSMVSSFPGDRYHHLPSSFFHPHHWYLQAWLIPQSSLPYLSMVSSFPGDRYHHLPSSFFHPHHWYLQAWLI</sequence>
<organism evidence="1 2">
    <name type="scientific">Pristionchus entomophagus</name>
    <dbReference type="NCBI Taxonomy" id="358040"/>
    <lineage>
        <taxon>Eukaryota</taxon>
        <taxon>Metazoa</taxon>
        <taxon>Ecdysozoa</taxon>
        <taxon>Nematoda</taxon>
        <taxon>Chromadorea</taxon>
        <taxon>Rhabditida</taxon>
        <taxon>Rhabditina</taxon>
        <taxon>Diplogasteromorpha</taxon>
        <taxon>Diplogasteroidea</taxon>
        <taxon>Neodiplogasteridae</taxon>
        <taxon>Pristionchus</taxon>
    </lineage>
</organism>
<reference evidence="1" key="1">
    <citation type="submission" date="2023-10" db="EMBL/GenBank/DDBJ databases">
        <title>Genome assembly of Pristionchus species.</title>
        <authorList>
            <person name="Yoshida K."/>
            <person name="Sommer R.J."/>
        </authorList>
    </citation>
    <scope>NUCLEOTIDE SEQUENCE</scope>
    <source>
        <strain evidence="1">RS0144</strain>
    </source>
</reference>
<evidence type="ECO:0000313" key="2">
    <source>
        <dbReference type="Proteomes" id="UP001432027"/>
    </source>
</evidence>
<dbReference type="Proteomes" id="UP001432027">
    <property type="component" value="Unassembled WGS sequence"/>
</dbReference>
<gene>
    <name evidence="1" type="ORF">PENTCL1PPCAC_5975</name>
</gene>